<dbReference type="OrthoDB" id="10464015at2759"/>
<name>A0A1J4K1V0_9EUKA</name>
<feature type="domain" description="Initiator binding" evidence="1">
    <location>
        <begin position="54"/>
        <end position="180"/>
    </location>
</feature>
<keyword evidence="3" id="KW-1185">Reference proteome</keyword>
<dbReference type="RefSeq" id="XP_068356854.1">
    <property type="nucleotide sequence ID" value="XM_068493153.1"/>
</dbReference>
<comment type="caution">
    <text evidence="2">The sequence shown here is derived from an EMBL/GenBank/DDBJ whole genome shotgun (WGS) entry which is preliminary data.</text>
</comment>
<dbReference type="VEuPathDB" id="TrichDB:TRFO_06545"/>
<dbReference type="Pfam" id="PF10416">
    <property type="entry name" value="IBD"/>
    <property type="match status" value="1"/>
</dbReference>
<proteinExistence type="predicted"/>
<dbReference type="InterPro" id="IPR018845">
    <property type="entry name" value="Initiator-bd"/>
</dbReference>
<evidence type="ECO:0000313" key="2">
    <source>
        <dbReference type="EMBL" id="OHT03718.1"/>
    </source>
</evidence>
<protein>
    <recommendedName>
        <fullName evidence="1">Initiator binding domain-containing protein</fullName>
    </recommendedName>
</protein>
<accession>A0A1J4K1V0</accession>
<organism evidence="2 3">
    <name type="scientific">Tritrichomonas foetus</name>
    <dbReference type="NCBI Taxonomy" id="1144522"/>
    <lineage>
        <taxon>Eukaryota</taxon>
        <taxon>Metamonada</taxon>
        <taxon>Parabasalia</taxon>
        <taxon>Tritrichomonadida</taxon>
        <taxon>Tritrichomonadidae</taxon>
        <taxon>Tritrichomonas</taxon>
    </lineage>
</organism>
<dbReference type="Proteomes" id="UP000179807">
    <property type="component" value="Unassembled WGS sequence"/>
</dbReference>
<reference evidence="2" key="1">
    <citation type="submission" date="2016-10" db="EMBL/GenBank/DDBJ databases">
        <authorList>
            <person name="Benchimol M."/>
            <person name="Almeida L.G."/>
            <person name="Vasconcelos A.T."/>
            <person name="Perreira-Neves A."/>
            <person name="Rosa I.A."/>
            <person name="Tasca T."/>
            <person name="Bogo M.R."/>
            <person name="de Souza W."/>
        </authorList>
    </citation>
    <scope>NUCLEOTIDE SEQUENCE [LARGE SCALE GENOMIC DNA]</scope>
    <source>
        <strain evidence="2">K</strain>
    </source>
</reference>
<evidence type="ECO:0000259" key="1">
    <source>
        <dbReference type="Pfam" id="PF10416"/>
    </source>
</evidence>
<gene>
    <name evidence="2" type="ORF">TRFO_06545</name>
</gene>
<sequence length="270" mass="31053">MIYGRLTNFDRLSEHFSSTNLIQIFHKKYKSIMTLPPVDELNESTAFLEFLSASDKAEFEELKKKVGSPENRYNRNKRLATFNEMIDSIKHFCIRNDGDDWKRCLVCGICWIGSHDLAINTRQLRILIAKSKSTINGALAKMGYETVPTKGNNADDLVNTIPFLKKHYSEMRQWTIRRMTKIESPIEPLNDDTLASLDILPTPMALDFMSGPEPEFCYDFSVNDQYRNLDLSFEFPILAPNVDPSPEELFKPKDEKSYSQFADSGFSFAM</sequence>
<dbReference type="AlphaFoldDB" id="A0A1J4K1V0"/>
<dbReference type="EMBL" id="MLAK01000816">
    <property type="protein sequence ID" value="OHT03718.1"/>
    <property type="molecule type" value="Genomic_DNA"/>
</dbReference>
<evidence type="ECO:0000313" key="3">
    <source>
        <dbReference type="Proteomes" id="UP000179807"/>
    </source>
</evidence>
<dbReference type="GeneID" id="94827857"/>